<evidence type="ECO:0000256" key="8">
    <source>
        <dbReference type="SAM" id="Phobius"/>
    </source>
</evidence>
<keyword evidence="7 8" id="KW-0472">Membrane</keyword>
<dbReference type="NCBIfam" id="TIGR02212">
    <property type="entry name" value="lolCE"/>
    <property type="match status" value="1"/>
</dbReference>
<accession>A0A7W5P9W3</accession>
<dbReference type="Pfam" id="PF12704">
    <property type="entry name" value="MacB_PCD"/>
    <property type="match status" value="1"/>
</dbReference>
<evidence type="ECO:0000313" key="11">
    <source>
        <dbReference type="EMBL" id="MBB3330038.1"/>
    </source>
</evidence>
<comment type="subcellular location">
    <subcellularLocation>
        <location evidence="1">Cell membrane</location>
        <topology evidence="1">Multi-pass membrane protein</topology>
    </subcellularLocation>
</comment>
<evidence type="ECO:0000259" key="10">
    <source>
        <dbReference type="Pfam" id="PF12704"/>
    </source>
</evidence>
<dbReference type="Proteomes" id="UP000553442">
    <property type="component" value="Unassembled WGS sequence"/>
</dbReference>
<dbReference type="InterPro" id="IPR025857">
    <property type="entry name" value="MacB_PCD"/>
</dbReference>
<dbReference type="PANTHER" id="PTHR30489">
    <property type="entry name" value="LIPOPROTEIN-RELEASING SYSTEM TRANSMEMBRANE PROTEIN LOLE"/>
    <property type="match status" value="1"/>
</dbReference>
<keyword evidence="4" id="KW-1003">Cell membrane</keyword>
<feature type="transmembrane region" description="Helical" evidence="8">
    <location>
        <begin position="314"/>
        <end position="342"/>
    </location>
</feature>
<feature type="transmembrane region" description="Helical" evidence="8">
    <location>
        <begin position="271"/>
        <end position="294"/>
    </location>
</feature>
<evidence type="ECO:0000256" key="5">
    <source>
        <dbReference type="ARBA" id="ARBA00022692"/>
    </source>
</evidence>
<comment type="similarity">
    <text evidence="2">Belongs to the ABC-4 integral membrane protein family. LolC/E subfamily.</text>
</comment>
<evidence type="ECO:0000256" key="4">
    <source>
        <dbReference type="ARBA" id="ARBA00022475"/>
    </source>
</evidence>
<dbReference type="InterPro" id="IPR003838">
    <property type="entry name" value="ABC3_permease_C"/>
</dbReference>
<organism evidence="11 12">
    <name type="scientific">Halomonas campaniensis</name>
    <dbReference type="NCBI Taxonomy" id="213554"/>
    <lineage>
        <taxon>Bacteria</taxon>
        <taxon>Pseudomonadati</taxon>
        <taxon>Pseudomonadota</taxon>
        <taxon>Gammaproteobacteria</taxon>
        <taxon>Oceanospirillales</taxon>
        <taxon>Halomonadaceae</taxon>
        <taxon>Halomonas</taxon>
    </lineage>
</organism>
<reference evidence="11 12" key="1">
    <citation type="submission" date="2020-08" db="EMBL/GenBank/DDBJ databases">
        <title>Genomic Encyclopedia of Archaeal and Bacterial Type Strains, Phase II (KMG-II): from individual species to whole genera.</title>
        <authorList>
            <person name="Goeker M."/>
        </authorList>
    </citation>
    <scope>NUCLEOTIDE SEQUENCE [LARGE SCALE GENOMIC DNA]</scope>
    <source>
        <strain evidence="11 12">5AG</strain>
    </source>
</reference>
<evidence type="ECO:0000256" key="1">
    <source>
        <dbReference type="ARBA" id="ARBA00004651"/>
    </source>
</evidence>
<dbReference type="RefSeq" id="WP_183330131.1">
    <property type="nucleotide sequence ID" value="NZ_JACHZF010000005.1"/>
</dbReference>
<evidence type="ECO:0000256" key="6">
    <source>
        <dbReference type="ARBA" id="ARBA00022989"/>
    </source>
</evidence>
<dbReference type="AlphaFoldDB" id="A0A7W5P9W3"/>
<comment type="caution">
    <text evidence="11">The sequence shown here is derived from an EMBL/GenBank/DDBJ whole genome shotgun (WGS) entry which is preliminary data.</text>
</comment>
<evidence type="ECO:0000256" key="2">
    <source>
        <dbReference type="ARBA" id="ARBA00005236"/>
    </source>
</evidence>
<feature type="domain" description="ABC3 transporter permease C-terminal" evidence="9">
    <location>
        <begin position="273"/>
        <end position="406"/>
    </location>
</feature>
<evidence type="ECO:0000256" key="3">
    <source>
        <dbReference type="ARBA" id="ARBA00022448"/>
    </source>
</evidence>
<name>A0A7W5P9W3_9GAMM</name>
<dbReference type="EMBL" id="JACHZF010000005">
    <property type="protein sequence ID" value="MBB3330038.1"/>
    <property type="molecule type" value="Genomic_DNA"/>
</dbReference>
<dbReference type="GO" id="GO:0044874">
    <property type="term" value="P:lipoprotein localization to outer membrane"/>
    <property type="evidence" value="ECO:0007669"/>
    <property type="project" value="TreeGrafter"/>
</dbReference>
<keyword evidence="12" id="KW-1185">Reference proteome</keyword>
<feature type="transmembrane region" description="Helical" evidence="8">
    <location>
        <begin position="22"/>
        <end position="48"/>
    </location>
</feature>
<keyword evidence="5 8" id="KW-0812">Transmembrane</keyword>
<evidence type="ECO:0000313" key="12">
    <source>
        <dbReference type="Proteomes" id="UP000553442"/>
    </source>
</evidence>
<keyword evidence="11" id="KW-0449">Lipoprotein</keyword>
<evidence type="ECO:0000259" key="9">
    <source>
        <dbReference type="Pfam" id="PF02687"/>
    </source>
</evidence>
<evidence type="ECO:0000256" key="7">
    <source>
        <dbReference type="ARBA" id="ARBA00023136"/>
    </source>
</evidence>
<dbReference type="PANTHER" id="PTHR30489:SF0">
    <property type="entry name" value="LIPOPROTEIN-RELEASING SYSTEM TRANSMEMBRANE PROTEIN LOLE"/>
    <property type="match status" value="1"/>
</dbReference>
<keyword evidence="3" id="KW-0813">Transport</keyword>
<feature type="transmembrane region" description="Helical" evidence="8">
    <location>
        <begin position="382"/>
        <end position="399"/>
    </location>
</feature>
<proteinExistence type="inferred from homology"/>
<gene>
    <name evidence="11" type="ORF">BDK63_000880</name>
</gene>
<dbReference type="InterPro" id="IPR011925">
    <property type="entry name" value="LolCE_TM"/>
</dbReference>
<dbReference type="InterPro" id="IPR051447">
    <property type="entry name" value="Lipoprotein-release_system"/>
</dbReference>
<dbReference type="Pfam" id="PF02687">
    <property type="entry name" value="FtsX"/>
    <property type="match status" value="1"/>
</dbReference>
<feature type="domain" description="MacB-like periplasmic core" evidence="10">
    <location>
        <begin position="27"/>
        <end position="212"/>
    </location>
</feature>
<dbReference type="GO" id="GO:0098797">
    <property type="term" value="C:plasma membrane protein complex"/>
    <property type="evidence" value="ECO:0007669"/>
    <property type="project" value="TreeGrafter"/>
</dbReference>
<keyword evidence="6 8" id="KW-1133">Transmembrane helix</keyword>
<sequence length="413" mass="45089">MLDRLPFLIGLRYVRAKRRNHFISFISLTSMLGLMLGVAVLILVLSVMNGFDHELRTRILGMVPHAKVESRTGMVEWESLAERLMERERVIGAAPYVEQQGMFSVGGRNQGAMVNGIHPEWEDRVSIIGRHMQQGSLADLEPGEWNIVLGSILARRLGVGVGDRVTLLVPEASITPAGVFPRLKRFTVSGIFNVGADLDAGLAYANIEDMQTLARLGEAVGGLRLELDDLFMAGSETRAIIDELGPGYRGVDWTFSHGNLFQAIQMEKRMIALLLTVIIAVAAFNIVSTLVMVVTDKHADIAILRTIGATPRSIMGIFIVQGLAIGVIGILIGVGLGVLLALTISDIIDGVESLFGIQFLDAGVYFISNLPSRLDWTDVRDIVTAALGLTFLSTLYPAWRAARVQPAEVLRYE</sequence>
<protein>
    <submittedName>
        <fullName evidence="11">Lipoprotein-releasing system permease protein</fullName>
    </submittedName>
</protein>
<dbReference type="GO" id="GO:0042953">
    <property type="term" value="P:lipoprotein transport"/>
    <property type="evidence" value="ECO:0007669"/>
    <property type="project" value="InterPro"/>
</dbReference>